<reference evidence="2 3" key="1">
    <citation type="submission" date="2020-08" db="EMBL/GenBank/DDBJ databases">
        <title>Genomic Encyclopedia of Type Strains, Phase IV (KMG-IV): sequencing the most valuable type-strain genomes for metagenomic binning, comparative biology and taxonomic classification.</title>
        <authorList>
            <person name="Goeker M."/>
        </authorList>
    </citation>
    <scope>NUCLEOTIDE SEQUENCE [LARGE SCALE GENOMIC DNA]</scope>
    <source>
        <strain evidence="2 3">DSM 26963</strain>
    </source>
</reference>
<feature type="transmembrane region" description="Helical" evidence="1">
    <location>
        <begin position="244"/>
        <end position="265"/>
    </location>
</feature>
<comment type="caution">
    <text evidence="2">The sequence shown here is derived from an EMBL/GenBank/DDBJ whole genome shotgun (WGS) entry which is preliminary data.</text>
</comment>
<proteinExistence type="predicted"/>
<evidence type="ECO:0000256" key="1">
    <source>
        <dbReference type="SAM" id="Phobius"/>
    </source>
</evidence>
<feature type="transmembrane region" description="Helical" evidence="1">
    <location>
        <begin position="216"/>
        <end position="238"/>
    </location>
</feature>
<dbReference type="NCBIfam" id="NF037962">
    <property type="entry name" value="arsenic_eff"/>
    <property type="match status" value="1"/>
</dbReference>
<feature type="transmembrane region" description="Helical" evidence="1">
    <location>
        <begin position="81"/>
        <end position="100"/>
    </location>
</feature>
<sequence>MNFIYHGIEHTLQDTWMMFPFLLVTYLILEVFERKQKNTDEKVFFGLQKYGPLIGAVVGLIPQCGFSILAAMLFVQRNITMGTLIAVMIATSDEAIPILLSEPNLYSTLGMILILKFVIAGGVGMLVDRVLFPGQKIITFEQMEEVEEEDWEEESPSSTCPCCYVQYPIPVSAFLRSLKIYGFIFVTSLVLTWILEGIGEEQLSMILLSNSIFQPILASLFGFIPNCAATVVLTSLYVGGQLQFGSLLAGLITNAGLGLVVLFRYQEHKRNILWVILILWITAIIAGMLFYGWGCL</sequence>
<feature type="transmembrane region" description="Helical" evidence="1">
    <location>
        <begin position="15"/>
        <end position="32"/>
    </location>
</feature>
<protein>
    <recommendedName>
        <fullName evidence="4">Permease</fullName>
    </recommendedName>
</protein>
<dbReference type="AlphaFoldDB" id="A0A7W8D142"/>
<organism evidence="2 3">
    <name type="scientific">Faecalicoccus acidiformans</name>
    <dbReference type="NCBI Taxonomy" id="915173"/>
    <lineage>
        <taxon>Bacteria</taxon>
        <taxon>Bacillati</taxon>
        <taxon>Bacillota</taxon>
        <taxon>Erysipelotrichia</taxon>
        <taxon>Erysipelotrichales</taxon>
        <taxon>Erysipelotrichaceae</taxon>
        <taxon>Faecalicoccus</taxon>
    </lineage>
</organism>
<evidence type="ECO:0008006" key="4">
    <source>
        <dbReference type="Google" id="ProtNLM"/>
    </source>
</evidence>
<feature type="transmembrane region" description="Helical" evidence="1">
    <location>
        <begin position="272"/>
        <end position="293"/>
    </location>
</feature>
<evidence type="ECO:0000313" key="3">
    <source>
        <dbReference type="Proteomes" id="UP000521313"/>
    </source>
</evidence>
<dbReference type="Proteomes" id="UP000521313">
    <property type="component" value="Unassembled WGS sequence"/>
</dbReference>
<keyword evidence="1" id="KW-1133">Transmembrane helix</keyword>
<gene>
    <name evidence="2" type="ORF">HNQ43_000100</name>
</gene>
<dbReference type="RefSeq" id="WP_183373774.1">
    <property type="nucleotide sequence ID" value="NZ_JACHHD010000001.1"/>
</dbReference>
<feature type="transmembrane region" description="Helical" evidence="1">
    <location>
        <begin position="107"/>
        <end position="127"/>
    </location>
</feature>
<accession>A0A7W8D142</accession>
<keyword evidence="1" id="KW-0472">Membrane</keyword>
<feature type="transmembrane region" description="Helical" evidence="1">
    <location>
        <begin position="178"/>
        <end position="195"/>
    </location>
</feature>
<dbReference type="Pfam" id="PF11449">
    <property type="entry name" value="ArsP_2"/>
    <property type="match status" value="2"/>
</dbReference>
<dbReference type="InterPro" id="IPR021552">
    <property type="entry name" value="ArsP_2"/>
</dbReference>
<name>A0A7W8D142_9FIRM</name>
<evidence type="ECO:0000313" key="2">
    <source>
        <dbReference type="EMBL" id="MBB5184067.1"/>
    </source>
</evidence>
<dbReference type="EMBL" id="JACHHD010000001">
    <property type="protein sequence ID" value="MBB5184067.1"/>
    <property type="molecule type" value="Genomic_DNA"/>
</dbReference>
<keyword evidence="1" id="KW-0812">Transmembrane</keyword>
<feature type="transmembrane region" description="Helical" evidence="1">
    <location>
        <begin position="53"/>
        <end position="75"/>
    </location>
</feature>